<feature type="domain" description="UspA" evidence="3">
    <location>
        <begin position="15"/>
        <end position="148"/>
    </location>
</feature>
<comment type="caution">
    <text evidence="4">The sequence shown here is derived from an EMBL/GenBank/DDBJ whole genome shotgun (WGS) entry which is preliminary data.</text>
</comment>
<sequence length="155" mass="17923">MVCVVSLSKENSMGYKHVLLALNLDENAEYLILKAAEMARIYHALFSVIHIDPDLGHLEQGVREFDAVNIDDSEHYESVAKMKRLLKGTNYPLYKHLFYTGYIEDQMENAINQYDVDLLVLGHHQSNIFRQLMLSLSEPLVRQMPCDIQLLKLEK</sequence>
<dbReference type="OrthoDB" id="9792500at2"/>
<dbReference type="Pfam" id="PF00582">
    <property type="entry name" value="Usp"/>
    <property type="match status" value="1"/>
</dbReference>
<evidence type="ECO:0000256" key="2">
    <source>
        <dbReference type="PIRNR" id="PIRNR006276"/>
    </source>
</evidence>
<evidence type="ECO:0000313" key="5">
    <source>
        <dbReference type="Proteomes" id="UP000287563"/>
    </source>
</evidence>
<dbReference type="GO" id="GO:0005737">
    <property type="term" value="C:cytoplasm"/>
    <property type="evidence" value="ECO:0007669"/>
    <property type="project" value="UniProtKB-SubCell"/>
</dbReference>
<dbReference type="InterPro" id="IPR006015">
    <property type="entry name" value="Universal_stress_UspA"/>
</dbReference>
<comment type="similarity">
    <text evidence="1 2">Belongs to the universal stress protein A family.</text>
</comment>
<protein>
    <recommendedName>
        <fullName evidence="2">Universal stress protein</fullName>
    </recommendedName>
</protein>
<accession>A0A444JT53</accession>
<dbReference type="Gene3D" id="3.40.50.620">
    <property type="entry name" value="HUPs"/>
    <property type="match status" value="1"/>
</dbReference>
<dbReference type="InterPro" id="IPR006016">
    <property type="entry name" value="UspA"/>
</dbReference>
<dbReference type="EMBL" id="RJLM01000002">
    <property type="protein sequence ID" value="RWX56233.1"/>
    <property type="molecule type" value="Genomic_DNA"/>
</dbReference>
<dbReference type="AlphaFoldDB" id="A0A444JT53"/>
<comment type="subcellular location">
    <subcellularLocation>
        <location evidence="2">Cytoplasm</location>
    </subcellularLocation>
</comment>
<dbReference type="InterPro" id="IPR014729">
    <property type="entry name" value="Rossmann-like_a/b/a_fold"/>
</dbReference>
<dbReference type="Proteomes" id="UP000287563">
    <property type="component" value="Unassembled WGS sequence"/>
</dbReference>
<keyword evidence="5" id="KW-1185">Reference proteome</keyword>
<dbReference type="PIRSF" id="PIRSF006276">
    <property type="entry name" value="UspA"/>
    <property type="match status" value="1"/>
</dbReference>
<dbReference type="SUPFAM" id="SSF52402">
    <property type="entry name" value="Adenine nucleotide alpha hydrolases-like"/>
    <property type="match status" value="1"/>
</dbReference>
<proteinExistence type="inferred from homology"/>
<keyword evidence="2" id="KW-0963">Cytoplasm</keyword>
<organism evidence="4 5">
    <name type="scientific">Photobacterium chitinilyticum</name>
    <dbReference type="NCBI Taxonomy" id="2485123"/>
    <lineage>
        <taxon>Bacteria</taxon>
        <taxon>Pseudomonadati</taxon>
        <taxon>Pseudomonadota</taxon>
        <taxon>Gammaproteobacteria</taxon>
        <taxon>Vibrionales</taxon>
        <taxon>Vibrionaceae</taxon>
        <taxon>Photobacterium</taxon>
    </lineage>
</organism>
<name>A0A444JT53_9GAMM</name>
<reference evidence="4 5" key="1">
    <citation type="submission" date="2018-11" db="EMBL/GenBank/DDBJ databases">
        <title>Photobacterium sp. BEI247 sp. nov., a marine bacterium isolated from Yongle Blue Hole in the South China Sea.</title>
        <authorList>
            <person name="Wang X."/>
        </authorList>
    </citation>
    <scope>NUCLEOTIDE SEQUENCE [LARGE SCALE GENOMIC DNA]</scope>
    <source>
        <strain evidence="5">BEI247</strain>
    </source>
</reference>
<evidence type="ECO:0000256" key="1">
    <source>
        <dbReference type="ARBA" id="ARBA00008791"/>
    </source>
</evidence>
<evidence type="ECO:0000313" key="4">
    <source>
        <dbReference type="EMBL" id="RWX56233.1"/>
    </source>
</evidence>
<gene>
    <name evidence="4" type="ORF">EDI28_08100</name>
</gene>
<evidence type="ECO:0000259" key="3">
    <source>
        <dbReference type="Pfam" id="PF00582"/>
    </source>
</evidence>